<dbReference type="OrthoDB" id="5951444at2"/>
<sequence length="131" mass="13971">MDETFADVTPAARRRDAVTLLAMMREITGRDPVVDRGIVGFGTYHYRYASGREGDAPAAAFAPRKAAMSIYLADGIDAHAEALAGLGPHTSGVGCLYVKDLEACDLDVLRGVIERSYRTAIAGITANPARE</sequence>
<name>A0A367Y4G9_9MICO</name>
<comment type="caution">
    <text evidence="1">The sequence shown here is derived from an EMBL/GenBank/DDBJ whole genome shotgun (WGS) entry which is preliminary data.</text>
</comment>
<dbReference type="Proteomes" id="UP000253508">
    <property type="component" value="Unassembled WGS sequence"/>
</dbReference>
<evidence type="ECO:0000313" key="2">
    <source>
        <dbReference type="Proteomes" id="UP000253508"/>
    </source>
</evidence>
<gene>
    <name evidence="1" type="ORF">DTO57_07085</name>
</gene>
<protein>
    <submittedName>
        <fullName evidence="1">DUF1801 domain-containing protein</fullName>
    </submittedName>
</protein>
<dbReference type="EMBL" id="QORO01000002">
    <property type="protein sequence ID" value="RCK59911.1"/>
    <property type="molecule type" value="Genomic_DNA"/>
</dbReference>
<dbReference type="AlphaFoldDB" id="A0A367Y4G9"/>
<keyword evidence="2" id="KW-1185">Reference proteome</keyword>
<accession>A0A367Y4G9</accession>
<proteinExistence type="predicted"/>
<evidence type="ECO:0000313" key="1">
    <source>
        <dbReference type="EMBL" id="RCK59911.1"/>
    </source>
</evidence>
<organism evidence="1 2">
    <name type="scientific">Microbacterium sorbitolivorans</name>
    <dbReference type="NCBI Taxonomy" id="1867410"/>
    <lineage>
        <taxon>Bacteria</taxon>
        <taxon>Bacillati</taxon>
        <taxon>Actinomycetota</taxon>
        <taxon>Actinomycetes</taxon>
        <taxon>Micrococcales</taxon>
        <taxon>Microbacteriaceae</taxon>
        <taxon>Microbacterium</taxon>
    </lineage>
</organism>
<dbReference type="RefSeq" id="WP_114117525.1">
    <property type="nucleotide sequence ID" value="NZ_BMHU01000003.1"/>
</dbReference>
<reference evidence="1 2" key="1">
    <citation type="submission" date="2018-07" db="EMBL/GenBank/DDBJ databases">
        <title>Microbacterium endoborsara sp. nov., a novel actinobacterium isolated from Borszczowia aralocaspica.</title>
        <authorList>
            <person name="An D."/>
        </authorList>
    </citation>
    <scope>NUCLEOTIDE SEQUENCE [LARGE SCALE GENOMIC DNA]</scope>
    <source>
        <strain evidence="1 2">C1.15228</strain>
    </source>
</reference>